<evidence type="ECO:0000313" key="3">
    <source>
        <dbReference type="Proteomes" id="UP000249229"/>
    </source>
</evidence>
<proteinExistence type="predicted"/>
<evidence type="ECO:0000256" key="1">
    <source>
        <dbReference type="SAM" id="Phobius"/>
    </source>
</evidence>
<organism evidence="2 3">
    <name type="scientific">Sphingomonas taxi</name>
    <dbReference type="NCBI Taxonomy" id="1549858"/>
    <lineage>
        <taxon>Bacteria</taxon>
        <taxon>Pseudomonadati</taxon>
        <taxon>Pseudomonadota</taxon>
        <taxon>Alphaproteobacteria</taxon>
        <taxon>Sphingomonadales</taxon>
        <taxon>Sphingomonadaceae</taxon>
        <taxon>Sphingomonas</taxon>
    </lineage>
</organism>
<evidence type="ECO:0000313" key="2">
    <source>
        <dbReference type="EMBL" id="PZQ58878.1"/>
    </source>
</evidence>
<dbReference type="Proteomes" id="UP000249229">
    <property type="component" value="Unassembled WGS sequence"/>
</dbReference>
<gene>
    <name evidence="2" type="ORF">DI544_12765</name>
</gene>
<keyword evidence="1" id="KW-0812">Transmembrane</keyword>
<keyword evidence="1" id="KW-1133">Transmembrane helix</keyword>
<accession>A0A2W5P2T5</accession>
<keyword evidence="1" id="KW-0472">Membrane</keyword>
<sequence>MSSPIHPPSIDDAASTSAMDVSVIQALGQLLAAAARILDGDAFRRLGGPGLYRRLVSVLAAFLTFAIVMRVRQRASTAGRCFLHTVCEARRHLSHPPAGWAAP</sequence>
<reference evidence="2 3" key="1">
    <citation type="submission" date="2017-08" db="EMBL/GenBank/DDBJ databases">
        <title>Infants hospitalized years apart are colonized by the same room-sourced microbial strains.</title>
        <authorList>
            <person name="Brooks B."/>
            <person name="Olm M.R."/>
            <person name="Firek B.A."/>
            <person name="Baker R."/>
            <person name="Thomas B.C."/>
            <person name="Morowitz M.J."/>
            <person name="Banfield J.F."/>
        </authorList>
    </citation>
    <scope>NUCLEOTIDE SEQUENCE [LARGE SCALE GENOMIC DNA]</scope>
    <source>
        <strain evidence="2">S2_005_001_R1_22</strain>
    </source>
</reference>
<dbReference type="EMBL" id="QFQI01000012">
    <property type="protein sequence ID" value="PZQ58878.1"/>
    <property type="molecule type" value="Genomic_DNA"/>
</dbReference>
<protein>
    <submittedName>
        <fullName evidence="2">Uncharacterized protein</fullName>
    </submittedName>
</protein>
<name>A0A2W5P2T5_9SPHN</name>
<comment type="caution">
    <text evidence="2">The sequence shown here is derived from an EMBL/GenBank/DDBJ whole genome shotgun (WGS) entry which is preliminary data.</text>
</comment>
<feature type="transmembrane region" description="Helical" evidence="1">
    <location>
        <begin position="51"/>
        <end position="71"/>
    </location>
</feature>
<dbReference type="AlphaFoldDB" id="A0A2W5P2T5"/>